<proteinExistence type="predicted"/>
<keyword evidence="3" id="KW-1185">Reference proteome</keyword>
<accession>A0A5N5QBJ8</accession>
<sequence length="233" mass="26194">MENENQASPNDSDGSEGFGERGYRNYPLRGDYENLNVHGRRPLFILKENWDDGPCSKQRSQSYRRIMDDRTAILLKIYSHKIMNKLPSALVEWRVRTGPNKGKSKQTGCQCDPNKAGTSCESSYMHELAMLNAEVAGAQPEASEEDEVLSVVSSDDEVESDPNNAGADDDEWTTIYYPLVPQPTRVSHSVTRKKLLREILSNKNCASMHGTAREMVDEIDRLRGFPTITGSTY</sequence>
<dbReference type="EMBL" id="SSOP01000327">
    <property type="protein sequence ID" value="KAB5589044.1"/>
    <property type="molecule type" value="Genomic_DNA"/>
</dbReference>
<name>A0A5N5QBJ8_9AGAM</name>
<evidence type="ECO:0000313" key="3">
    <source>
        <dbReference type="Proteomes" id="UP000383932"/>
    </source>
</evidence>
<dbReference type="Proteomes" id="UP000383932">
    <property type="component" value="Unassembled WGS sequence"/>
</dbReference>
<dbReference type="OrthoDB" id="3144813at2759"/>
<feature type="region of interest" description="Disordered" evidence="1">
    <location>
        <begin position="1"/>
        <end position="22"/>
    </location>
</feature>
<gene>
    <name evidence="2" type="ORF">CTheo_7522</name>
</gene>
<organism evidence="2 3">
    <name type="scientific">Ceratobasidium theobromae</name>
    <dbReference type="NCBI Taxonomy" id="1582974"/>
    <lineage>
        <taxon>Eukaryota</taxon>
        <taxon>Fungi</taxon>
        <taxon>Dikarya</taxon>
        <taxon>Basidiomycota</taxon>
        <taxon>Agaricomycotina</taxon>
        <taxon>Agaricomycetes</taxon>
        <taxon>Cantharellales</taxon>
        <taxon>Ceratobasidiaceae</taxon>
        <taxon>Ceratobasidium</taxon>
    </lineage>
</organism>
<dbReference type="AlphaFoldDB" id="A0A5N5QBJ8"/>
<evidence type="ECO:0000256" key="1">
    <source>
        <dbReference type="SAM" id="MobiDB-lite"/>
    </source>
</evidence>
<comment type="caution">
    <text evidence="2">The sequence shown here is derived from an EMBL/GenBank/DDBJ whole genome shotgun (WGS) entry which is preliminary data.</text>
</comment>
<reference evidence="2 3" key="1">
    <citation type="journal article" date="2019" name="Fungal Biol. Biotechnol.">
        <title>Draft genome sequence of fastidious pathogen Ceratobasidium theobromae, which causes vascular-streak dieback in Theobroma cacao.</title>
        <authorList>
            <person name="Ali S.S."/>
            <person name="Asman A."/>
            <person name="Shao J."/>
            <person name="Firmansyah A.P."/>
            <person name="Susilo A.W."/>
            <person name="Rosmana A."/>
            <person name="McMahon P."/>
            <person name="Junaid M."/>
            <person name="Guest D."/>
            <person name="Kheng T.Y."/>
            <person name="Meinhardt L.W."/>
            <person name="Bailey B.A."/>
        </authorList>
    </citation>
    <scope>NUCLEOTIDE SEQUENCE [LARGE SCALE GENOMIC DNA]</scope>
    <source>
        <strain evidence="2 3">CT2</strain>
    </source>
</reference>
<protein>
    <submittedName>
        <fullName evidence="2">Uncharacterized protein</fullName>
    </submittedName>
</protein>
<feature type="compositionally biased region" description="Polar residues" evidence="1">
    <location>
        <begin position="1"/>
        <end position="12"/>
    </location>
</feature>
<evidence type="ECO:0000313" key="2">
    <source>
        <dbReference type="EMBL" id="KAB5589044.1"/>
    </source>
</evidence>